<dbReference type="AlphaFoldDB" id="A0A0P9CLS0"/>
<dbReference type="Proteomes" id="UP000050482">
    <property type="component" value="Unassembled WGS sequence"/>
</dbReference>
<feature type="binding site" evidence="7">
    <location>
        <position position="96"/>
    </location>
    <ligand>
        <name>substrate</name>
    </ligand>
</feature>
<dbReference type="InterPro" id="IPR001088">
    <property type="entry name" value="Glyco_hydro_4"/>
</dbReference>
<feature type="site" description="Increases basicity of active site Tyr" evidence="9">
    <location>
        <position position="112"/>
    </location>
</feature>
<sequence length="435" mass="48088">MKEKLKIAVIGGGSSYTPELVEGIIRRYPEMPVQDLYLVDIEPGRHKLEITSALAERMVKEAGLPINIHATLNRREAIDGADFVTTQLRVGLLDARAKDERIPLNYNCIGQETTGAGGFAKALRTIPVLLGIAKDIEELSPNAWMFNFTNPAGINTEAILNHTKVQSIGLCNLPIGTQMQIAHLFGCSLNEVSLEWVGLNHLNWASKILVNGVDVLPEILAKVPSAKGFTMKNIPDFGWDEEFLTSLGMLPCSYLRYFYMTDDMLVEELEAASTVGTRAEVVKRVEAELFELYKDPHLAEKPKQLEQRGGAYYSEAAMNLIHSIYTNKNDQQVVNVRNNGLLDFLPDSVSIEANCVINAQGATPLQIQTKVPVHIKGLIQIVKAYESLTVEAAISGDYGTALHALTIHPLVTSSKVAKQILDDILNQHREYLPQF</sequence>
<evidence type="ECO:0000256" key="5">
    <source>
        <dbReference type="ARBA" id="ARBA00023211"/>
    </source>
</evidence>
<feature type="binding site" evidence="7">
    <location>
        <position position="150"/>
    </location>
    <ligand>
        <name>substrate</name>
    </ligand>
</feature>
<dbReference type="Pfam" id="PF02056">
    <property type="entry name" value="Glyco_hydro_4"/>
    <property type="match status" value="1"/>
</dbReference>
<dbReference type="GO" id="GO:0016616">
    <property type="term" value="F:oxidoreductase activity, acting on the CH-OH group of donors, NAD or NADP as acceptor"/>
    <property type="evidence" value="ECO:0007669"/>
    <property type="project" value="InterPro"/>
</dbReference>
<keyword evidence="8" id="KW-0408">Iron</keyword>
<evidence type="ECO:0000256" key="6">
    <source>
        <dbReference type="ARBA" id="ARBA00023295"/>
    </source>
</evidence>
<dbReference type="Gene3D" id="3.90.110.10">
    <property type="entry name" value="Lactate dehydrogenase/glycoside hydrolase, family 4, C-terminal"/>
    <property type="match status" value="1"/>
</dbReference>
<keyword evidence="8" id="KW-0533">Nickel</keyword>
<evidence type="ECO:0000256" key="9">
    <source>
        <dbReference type="PIRSR" id="PIRSR601088-4"/>
    </source>
</evidence>
<evidence type="ECO:0000256" key="4">
    <source>
        <dbReference type="ARBA" id="ARBA00023027"/>
    </source>
</evidence>
<comment type="caution">
    <text evidence="12">The sequence shown here is derived from an EMBL/GenBank/DDBJ whole genome shotgun (WGS) entry which is preliminary data.</text>
</comment>
<keyword evidence="3 10" id="KW-0378">Hydrolase</keyword>
<gene>
    <name evidence="12" type="ORF">AN477_09445</name>
</gene>
<dbReference type="Pfam" id="PF11975">
    <property type="entry name" value="Glyco_hydro_4C"/>
    <property type="match status" value="1"/>
</dbReference>
<evidence type="ECO:0000256" key="1">
    <source>
        <dbReference type="ARBA" id="ARBA00010141"/>
    </source>
</evidence>
<evidence type="ECO:0000256" key="8">
    <source>
        <dbReference type="PIRSR" id="PIRSR601088-3"/>
    </source>
</evidence>
<evidence type="ECO:0000313" key="13">
    <source>
        <dbReference type="Proteomes" id="UP000050482"/>
    </source>
</evidence>
<name>A0A0P9CLS0_9BACL</name>
<evidence type="ECO:0000313" key="12">
    <source>
        <dbReference type="EMBL" id="KPV43940.1"/>
    </source>
</evidence>
<keyword evidence="6 10" id="KW-0326">Glycosidase</keyword>
<comment type="cofactor">
    <cofactor evidence="10">
        <name>NAD(+)</name>
        <dbReference type="ChEBI" id="CHEBI:57540"/>
    </cofactor>
    <text evidence="10">Binds 1 NAD(+) per subunit.</text>
</comment>
<keyword evidence="8" id="KW-0170">Cobalt</keyword>
<accession>A0A0P9CLS0</accession>
<dbReference type="EMBL" id="LJCO01000042">
    <property type="protein sequence ID" value="KPV43940.1"/>
    <property type="molecule type" value="Genomic_DNA"/>
</dbReference>
<dbReference type="SUPFAM" id="SSF56327">
    <property type="entry name" value="LDH C-terminal domain-like"/>
    <property type="match status" value="1"/>
</dbReference>
<evidence type="ECO:0000259" key="11">
    <source>
        <dbReference type="Pfam" id="PF11975"/>
    </source>
</evidence>
<keyword evidence="13" id="KW-1185">Reference proteome</keyword>
<feature type="domain" description="Glycosyl hydrolase family 4 C-terminal" evidence="11">
    <location>
        <begin position="197"/>
        <end position="411"/>
    </location>
</feature>
<organism evidence="12 13">
    <name type="scientific">Alicyclobacillus ferrooxydans</name>
    <dbReference type="NCBI Taxonomy" id="471514"/>
    <lineage>
        <taxon>Bacteria</taxon>
        <taxon>Bacillati</taxon>
        <taxon>Bacillota</taxon>
        <taxon>Bacilli</taxon>
        <taxon>Bacillales</taxon>
        <taxon>Alicyclobacillaceae</taxon>
        <taxon>Alicyclobacillus</taxon>
    </lineage>
</organism>
<evidence type="ECO:0000256" key="7">
    <source>
        <dbReference type="PIRSR" id="PIRSR601088-2"/>
    </source>
</evidence>
<protein>
    <submittedName>
        <fullName evidence="12">Diacetylchitobiose-6-phosphate hydrolase</fullName>
    </submittedName>
</protein>
<keyword evidence="2 8" id="KW-0479">Metal-binding</keyword>
<dbReference type="PANTHER" id="PTHR32092">
    <property type="entry name" value="6-PHOSPHO-BETA-GLUCOSIDASE-RELATED"/>
    <property type="match status" value="1"/>
</dbReference>
<evidence type="ECO:0000256" key="2">
    <source>
        <dbReference type="ARBA" id="ARBA00022723"/>
    </source>
</evidence>
<dbReference type="Gene3D" id="3.40.50.720">
    <property type="entry name" value="NAD(P)-binding Rossmann-like Domain"/>
    <property type="match status" value="1"/>
</dbReference>
<dbReference type="CDD" id="cd05296">
    <property type="entry name" value="GH4_P_beta_glucosidase"/>
    <property type="match status" value="1"/>
</dbReference>
<dbReference type="InterPro" id="IPR036291">
    <property type="entry name" value="NAD(P)-bd_dom_sf"/>
</dbReference>
<dbReference type="GO" id="GO:0005975">
    <property type="term" value="P:carbohydrate metabolic process"/>
    <property type="evidence" value="ECO:0007669"/>
    <property type="project" value="InterPro"/>
</dbReference>
<dbReference type="InterPro" id="IPR015955">
    <property type="entry name" value="Lactate_DH/Glyco_Ohase_4_C"/>
</dbReference>
<keyword evidence="5 8" id="KW-0464">Manganese</keyword>
<dbReference type="PATRIC" id="fig|471514.4.peg.462"/>
<dbReference type="GO" id="GO:0046872">
    <property type="term" value="F:metal ion binding"/>
    <property type="evidence" value="ECO:0007669"/>
    <property type="project" value="UniProtKB-KW"/>
</dbReference>
<dbReference type="GO" id="GO:0004553">
    <property type="term" value="F:hydrolase activity, hydrolyzing O-glycosyl compounds"/>
    <property type="evidence" value="ECO:0007669"/>
    <property type="project" value="InterPro"/>
</dbReference>
<dbReference type="STRING" id="471514.AN477_09445"/>
<proteinExistence type="inferred from homology"/>
<keyword evidence="4 10" id="KW-0520">NAD</keyword>
<dbReference type="PRINTS" id="PR00732">
    <property type="entry name" value="GLHYDRLASE4"/>
</dbReference>
<dbReference type="SUPFAM" id="SSF51735">
    <property type="entry name" value="NAD(P)-binding Rossmann-fold domains"/>
    <property type="match status" value="1"/>
</dbReference>
<evidence type="ECO:0000256" key="10">
    <source>
        <dbReference type="RuleBase" id="RU361152"/>
    </source>
</evidence>
<feature type="binding site" evidence="8">
    <location>
        <position position="171"/>
    </location>
    <ligand>
        <name>Mn(2+)</name>
        <dbReference type="ChEBI" id="CHEBI:29035"/>
    </ligand>
</feature>
<dbReference type="InterPro" id="IPR022616">
    <property type="entry name" value="Glyco_hydro_4_C"/>
</dbReference>
<evidence type="ECO:0000256" key="3">
    <source>
        <dbReference type="ARBA" id="ARBA00022801"/>
    </source>
</evidence>
<dbReference type="PANTHER" id="PTHR32092:SF5">
    <property type="entry name" value="6-PHOSPHO-BETA-GLUCOSIDASE"/>
    <property type="match status" value="1"/>
</dbReference>
<feature type="binding site" evidence="8">
    <location>
        <position position="201"/>
    </location>
    <ligand>
        <name>Mn(2+)</name>
        <dbReference type="ChEBI" id="CHEBI:29035"/>
    </ligand>
</feature>
<dbReference type="OrthoDB" id="9808275at2"/>
<dbReference type="RefSeq" id="WP_054968908.1">
    <property type="nucleotide sequence ID" value="NZ_LJCO01000042.1"/>
</dbReference>
<reference evidence="12 13" key="1">
    <citation type="submission" date="2015-09" db="EMBL/GenBank/DDBJ databases">
        <title>Draft genome sequence of Alicyclobacillus ferrooxydans DSM 22381.</title>
        <authorList>
            <person name="Hemp J."/>
        </authorList>
    </citation>
    <scope>NUCLEOTIDE SEQUENCE [LARGE SCALE GENOMIC DNA]</scope>
    <source>
        <strain evidence="12 13">TC-34</strain>
    </source>
</reference>
<comment type="similarity">
    <text evidence="1 10">Belongs to the glycosyl hydrolase 4 family.</text>
</comment>